<dbReference type="InterPro" id="IPR015793">
    <property type="entry name" value="Pyrv_Knase_brl"/>
</dbReference>
<sequence length="687" mass="78800">FIHIRTHISTYVFCLRPALRTKGNRKAPAGSMDDELFANICEKVRCVLLSADMEKLNYVREMQARIQHQSLFENVLGSNKYVDEMDRNWLPRIKAYSSDKSISDGFAGSEMSEMEGLVEEGISARSESVESDEQGVDVWQGYFKGFQILSETQESAGGDGRKCIELRCGDCDQAIINYLRAGIRCFAIDLFCGTAIENQSLILRVRESELNISKEIGFPISSTIFAKLSPRLQYTGLIEPPDLVLDLNKGDELTLTSVREYSTHCTKTCVYVNAAFLFTDVNVFDYICIGPEIQVSVQKKDAHLRCIVEVGGKLSSRIPVLFPSRCTKFLVSMEELEDITFCKEVGINVIVSHIGGTEEYFQNLLNALKTLGCENMRVYARVVLNEIKGCDKWLDWMADSYDGFIIAFSPAERHPERDILHLCPAAESFIKRAYLLQKVIILEPALIAKKQLIVDPSYYHHIFLYPDKFILPCESSNSCFYFFFLHDSISEVLIEEALDKLPYCDRSLTGSDSLARSTVCASYQMKAPVIFVCSLTGRMAAKIAHFRPKAQIIFITRMKSAETFISLYHNIRFLYFNGKTDENYYCSLYKHFLFGLLYAESQHLIKHNDNVIFVYKENASTRLPDKYVSYKYHSRYFPQHLDKILFRKFPHGFLKNQPVHTFDARETKVVREQTEVDEKWEEDEDNI</sequence>
<evidence type="ECO:0000256" key="2">
    <source>
        <dbReference type="ARBA" id="ARBA00022679"/>
    </source>
</evidence>
<evidence type="ECO:0000313" key="7">
    <source>
        <dbReference type="EMBL" id="JAC04295.1"/>
    </source>
</evidence>
<feature type="domain" description="Pyruvate kinase C-terminal" evidence="6">
    <location>
        <begin position="512"/>
        <end position="615"/>
    </location>
</feature>
<dbReference type="GO" id="GO:0004743">
    <property type="term" value="F:pyruvate kinase activity"/>
    <property type="evidence" value="ECO:0007669"/>
    <property type="project" value="InterPro"/>
</dbReference>
<evidence type="ECO:0000256" key="4">
    <source>
        <dbReference type="ARBA" id="ARBA00022842"/>
    </source>
</evidence>
<dbReference type="InterPro" id="IPR001697">
    <property type="entry name" value="Pyr_Knase"/>
</dbReference>
<dbReference type="InterPro" id="IPR036918">
    <property type="entry name" value="Pyrv_Knase_C_sf"/>
</dbReference>
<keyword evidence="7" id="KW-0418">Kinase</keyword>
<dbReference type="Gene3D" id="2.40.33.10">
    <property type="entry name" value="PK beta-barrel domain-like"/>
    <property type="match status" value="1"/>
</dbReference>
<dbReference type="Gene3D" id="3.40.1380.20">
    <property type="entry name" value="Pyruvate kinase, C-terminal domain"/>
    <property type="match status" value="1"/>
</dbReference>
<dbReference type="Pfam" id="PF02887">
    <property type="entry name" value="PK_C"/>
    <property type="match status" value="1"/>
</dbReference>
<dbReference type="InterPro" id="IPR015806">
    <property type="entry name" value="Pyrv_Knase_insert_dom_sf"/>
</dbReference>
<dbReference type="AlphaFoldDB" id="W8CDB0"/>
<comment type="cofactor">
    <cofactor evidence="1">
        <name>K(+)</name>
        <dbReference type="ChEBI" id="CHEBI:29103"/>
    </cofactor>
</comment>
<dbReference type="PANTHER" id="PTHR11817">
    <property type="entry name" value="PYRUVATE KINASE"/>
    <property type="match status" value="1"/>
</dbReference>
<dbReference type="SUPFAM" id="SSF52935">
    <property type="entry name" value="PK C-terminal domain-like"/>
    <property type="match status" value="1"/>
</dbReference>
<dbReference type="InterPro" id="IPR011037">
    <property type="entry name" value="Pyrv_Knase-like_insert_dom_sf"/>
</dbReference>
<protein>
    <submittedName>
        <fullName evidence="7">Pyruvate kinase</fullName>
    </submittedName>
</protein>
<dbReference type="InterPro" id="IPR040442">
    <property type="entry name" value="Pyrv_kinase-like_dom_sf"/>
</dbReference>
<gene>
    <name evidence="7" type="primary">KPYK</name>
</gene>
<keyword evidence="2" id="KW-0808">Transferase</keyword>
<keyword evidence="7" id="KW-0670">Pyruvate</keyword>
<evidence type="ECO:0000259" key="5">
    <source>
        <dbReference type="Pfam" id="PF00224"/>
    </source>
</evidence>
<keyword evidence="4" id="KW-0460">Magnesium</keyword>
<proteinExistence type="evidence at transcript level"/>
<dbReference type="Gene3D" id="3.20.20.60">
    <property type="entry name" value="Phosphoenolpyruvate-binding domains"/>
    <property type="match status" value="1"/>
</dbReference>
<feature type="domain" description="Pyruvate kinase barrel" evidence="5">
    <location>
        <begin position="174"/>
        <end position="382"/>
    </location>
</feature>
<dbReference type="Pfam" id="PF00224">
    <property type="entry name" value="PK"/>
    <property type="match status" value="1"/>
</dbReference>
<evidence type="ECO:0000256" key="3">
    <source>
        <dbReference type="ARBA" id="ARBA00022723"/>
    </source>
</evidence>
<keyword evidence="3" id="KW-0479">Metal-binding</keyword>
<dbReference type="OrthoDB" id="8050074at2759"/>
<evidence type="ECO:0000256" key="1">
    <source>
        <dbReference type="ARBA" id="ARBA00001958"/>
    </source>
</evidence>
<dbReference type="InterPro" id="IPR015795">
    <property type="entry name" value="Pyrv_Knase_C"/>
</dbReference>
<reference evidence="7" key="2">
    <citation type="journal article" date="2014" name="BMC Genomics">
        <title>A genomic perspective to assessing quality of mass-reared SIT flies used in Mediterranean fruit fly (Ceratitis capitata) eradication in California.</title>
        <authorList>
            <person name="Calla B."/>
            <person name="Hall B."/>
            <person name="Hou S."/>
            <person name="Geib S.M."/>
        </authorList>
    </citation>
    <scope>NUCLEOTIDE SEQUENCE</scope>
</reference>
<name>W8CDB0_CERCA</name>
<dbReference type="GO" id="GO:0030955">
    <property type="term" value="F:potassium ion binding"/>
    <property type="evidence" value="ECO:0007669"/>
    <property type="project" value="InterPro"/>
</dbReference>
<organism evidence="7">
    <name type="scientific">Ceratitis capitata</name>
    <name type="common">Mediterranean fruit fly</name>
    <name type="synonym">Tephritis capitata</name>
    <dbReference type="NCBI Taxonomy" id="7213"/>
    <lineage>
        <taxon>Eukaryota</taxon>
        <taxon>Metazoa</taxon>
        <taxon>Ecdysozoa</taxon>
        <taxon>Arthropoda</taxon>
        <taxon>Hexapoda</taxon>
        <taxon>Insecta</taxon>
        <taxon>Pterygota</taxon>
        <taxon>Neoptera</taxon>
        <taxon>Endopterygota</taxon>
        <taxon>Diptera</taxon>
        <taxon>Brachycera</taxon>
        <taxon>Muscomorpha</taxon>
        <taxon>Tephritoidea</taxon>
        <taxon>Tephritidae</taxon>
        <taxon>Ceratitis</taxon>
        <taxon>Ceratitis</taxon>
    </lineage>
</organism>
<dbReference type="GO" id="GO:0000287">
    <property type="term" value="F:magnesium ion binding"/>
    <property type="evidence" value="ECO:0007669"/>
    <property type="project" value="InterPro"/>
</dbReference>
<accession>W8CDB0</accession>
<reference evidence="7" key="1">
    <citation type="submission" date="2013-07" db="EMBL/GenBank/DDBJ databases">
        <authorList>
            <person name="Geib S."/>
        </authorList>
    </citation>
    <scope>NUCLEOTIDE SEQUENCE</scope>
</reference>
<dbReference type="EMBL" id="GAMC01002261">
    <property type="protein sequence ID" value="JAC04295.1"/>
    <property type="molecule type" value="mRNA"/>
</dbReference>
<feature type="non-terminal residue" evidence="7">
    <location>
        <position position="1"/>
    </location>
</feature>
<dbReference type="SUPFAM" id="SSF50800">
    <property type="entry name" value="PK beta-barrel domain-like"/>
    <property type="match status" value="1"/>
</dbReference>
<dbReference type="GO" id="GO:0016301">
    <property type="term" value="F:kinase activity"/>
    <property type="evidence" value="ECO:0007669"/>
    <property type="project" value="UniProtKB-KW"/>
</dbReference>
<evidence type="ECO:0000259" key="6">
    <source>
        <dbReference type="Pfam" id="PF02887"/>
    </source>
</evidence>